<dbReference type="PANTHER" id="PTHR23026">
    <property type="entry name" value="NADPH NITROREDUCTASE"/>
    <property type="match status" value="1"/>
</dbReference>
<dbReference type="GO" id="GO:0016491">
    <property type="term" value="F:oxidoreductase activity"/>
    <property type="evidence" value="ECO:0007669"/>
    <property type="project" value="UniProtKB-KW"/>
</dbReference>
<evidence type="ECO:0000256" key="2">
    <source>
        <dbReference type="ARBA" id="ARBA00022643"/>
    </source>
</evidence>
<dbReference type="EMBL" id="JAFREP010000048">
    <property type="protein sequence ID" value="MBO1323040.1"/>
    <property type="molecule type" value="Genomic_DNA"/>
</dbReference>
<protein>
    <submittedName>
        <fullName evidence="5">Nitroreductase family protein</fullName>
    </submittedName>
</protein>
<dbReference type="Gene3D" id="3.40.109.10">
    <property type="entry name" value="NADH Oxidase"/>
    <property type="match status" value="1"/>
</dbReference>
<sequence length="221" mass="25373">MKTLDNPITYVPPTFPPEEMLRRATEYFAYADKRRSVREFSDREVSDDLLDLAIQTASTAPSGAHKQPWFFAVVRDPDIKHKIRLAAEHEETLNYQQRFPQDWKDDLAIFGTDEVKEYIDIAPAIIVVFKENYRFVDGRREKNYYVNESVGIAAGMLIAALHHAGLQTLTHTPNPMAFLNEILERPKNEVPVLLMPVGYAKEGTQVPDLTRKPIEAIRKVY</sequence>
<keyword evidence="2" id="KW-0288">FMN</keyword>
<name>A0A8J7QIJ9_9BACT</name>
<evidence type="ECO:0000256" key="1">
    <source>
        <dbReference type="ARBA" id="ARBA00022630"/>
    </source>
</evidence>
<dbReference type="PANTHER" id="PTHR23026:SF90">
    <property type="entry name" value="IODOTYROSINE DEIODINASE 1"/>
    <property type="match status" value="1"/>
</dbReference>
<evidence type="ECO:0000256" key="3">
    <source>
        <dbReference type="ARBA" id="ARBA00023002"/>
    </source>
</evidence>
<evidence type="ECO:0000313" key="5">
    <source>
        <dbReference type="EMBL" id="MBO1323040.1"/>
    </source>
</evidence>
<dbReference type="InterPro" id="IPR029479">
    <property type="entry name" value="Nitroreductase"/>
</dbReference>
<accession>A0A8J7QIJ9</accession>
<dbReference type="InterPro" id="IPR050627">
    <property type="entry name" value="Nitroreductase/BluB"/>
</dbReference>
<evidence type="ECO:0000259" key="4">
    <source>
        <dbReference type="Pfam" id="PF00881"/>
    </source>
</evidence>
<feature type="domain" description="Nitroreductase" evidence="4">
    <location>
        <begin position="33"/>
        <end position="199"/>
    </location>
</feature>
<dbReference type="InterPro" id="IPR000415">
    <property type="entry name" value="Nitroreductase-like"/>
</dbReference>
<keyword evidence="1" id="KW-0285">Flavoprotein</keyword>
<dbReference type="CDD" id="cd02144">
    <property type="entry name" value="iodotyrosine_dehalogenase"/>
    <property type="match status" value="1"/>
</dbReference>
<comment type="caution">
    <text evidence="5">The sequence shown here is derived from an EMBL/GenBank/DDBJ whole genome shotgun (WGS) entry which is preliminary data.</text>
</comment>
<keyword evidence="3" id="KW-0560">Oxidoreductase</keyword>
<keyword evidence="6" id="KW-1185">Reference proteome</keyword>
<dbReference type="AlphaFoldDB" id="A0A8J7QIJ9"/>
<evidence type="ECO:0000313" key="6">
    <source>
        <dbReference type="Proteomes" id="UP000664417"/>
    </source>
</evidence>
<dbReference type="Proteomes" id="UP000664417">
    <property type="component" value="Unassembled WGS sequence"/>
</dbReference>
<organism evidence="5 6">
    <name type="scientific">Acanthopleuribacter pedis</name>
    <dbReference type="NCBI Taxonomy" id="442870"/>
    <lineage>
        <taxon>Bacteria</taxon>
        <taxon>Pseudomonadati</taxon>
        <taxon>Acidobacteriota</taxon>
        <taxon>Holophagae</taxon>
        <taxon>Acanthopleuribacterales</taxon>
        <taxon>Acanthopleuribacteraceae</taxon>
        <taxon>Acanthopleuribacter</taxon>
    </lineage>
</organism>
<gene>
    <name evidence="5" type="ORF">J3U88_31535</name>
</gene>
<dbReference type="RefSeq" id="WP_207863012.1">
    <property type="nucleotide sequence ID" value="NZ_JAFREP010000048.1"/>
</dbReference>
<dbReference type="Pfam" id="PF00881">
    <property type="entry name" value="Nitroreductase"/>
    <property type="match status" value="1"/>
</dbReference>
<proteinExistence type="predicted"/>
<reference evidence="5" key="1">
    <citation type="submission" date="2021-03" db="EMBL/GenBank/DDBJ databases">
        <authorList>
            <person name="Wang G."/>
        </authorList>
    </citation>
    <scope>NUCLEOTIDE SEQUENCE</scope>
    <source>
        <strain evidence="5">KCTC 12899</strain>
    </source>
</reference>
<dbReference type="SUPFAM" id="SSF55469">
    <property type="entry name" value="FMN-dependent nitroreductase-like"/>
    <property type="match status" value="1"/>
</dbReference>